<dbReference type="Proteomes" id="UP000236151">
    <property type="component" value="Unassembled WGS sequence"/>
</dbReference>
<comment type="caution">
    <text evidence="2">The sequence shown here is derived from an EMBL/GenBank/DDBJ whole genome shotgun (WGS) entry which is preliminary data.</text>
</comment>
<proteinExistence type="predicted"/>
<protein>
    <recommendedName>
        <fullName evidence="1">Uroporphyrinogen decarboxylase (URO-D) domain-containing protein</fullName>
    </recommendedName>
</protein>
<dbReference type="PANTHER" id="PTHR47099:SF1">
    <property type="entry name" value="METHYLCOBAMIDE:COM METHYLTRANSFERASE MTBA"/>
    <property type="match status" value="1"/>
</dbReference>
<dbReference type="InterPro" id="IPR038071">
    <property type="entry name" value="UROD/MetE-like_sf"/>
</dbReference>
<sequence length="370" mass="42562">MLDVDIEKFWEDDALAHEDNCFSPKAPQVALGIRMSEECVFAELGEEGNPWGYTPVERRIELNKRYNEKALKIVGRKLLPEEFPPPDSVFPPIRRIGEVFEGKYVHNGVAEWLEGSCKTPRELEAMLDRVEKLDLREFILPPNWEAEKKRIYETYGKKPDIVRHVRGPVTLAMSIYGTENLIFLILDEPDLARRFSQVISDVIFKIASIMDEEAGYNSENKPGGFRFADDNCCLLTPEMYELFGYPILKRIFDHWCPNPEDNRYQHSDSDMAHLLPILGRLKLTGCNFGPTVLVDEIRKYMPRTRIDGCLAPFTFMSNDEKKIIEEVKRDCEMARECRGLNLSTAGSINNGSLLTSMRAVMYAIQNFGRY</sequence>
<dbReference type="PANTHER" id="PTHR47099">
    <property type="entry name" value="METHYLCOBAMIDE:COM METHYLTRANSFERASE MTBA"/>
    <property type="match status" value="1"/>
</dbReference>
<gene>
    <name evidence="2" type="ORF">CDQ84_01160</name>
</gene>
<dbReference type="Gene3D" id="3.20.20.210">
    <property type="match status" value="1"/>
</dbReference>
<accession>A0A2K2FM52</accession>
<dbReference type="AlphaFoldDB" id="A0A2K2FM52"/>
<evidence type="ECO:0000313" key="2">
    <source>
        <dbReference type="EMBL" id="PNU01306.1"/>
    </source>
</evidence>
<dbReference type="GO" id="GO:0004853">
    <property type="term" value="F:uroporphyrinogen decarboxylase activity"/>
    <property type="evidence" value="ECO:0007669"/>
    <property type="project" value="InterPro"/>
</dbReference>
<dbReference type="GO" id="GO:0006779">
    <property type="term" value="P:porphyrin-containing compound biosynthetic process"/>
    <property type="evidence" value="ECO:0007669"/>
    <property type="project" value="InterPro"/>
</dbReference>
<dbReference type="Pfam" id="PF01208">
    <property type="entry name" value="URO-D"/>
    <property type="match status" value="1"/>
</dbReference>
<dbReference type="SUPFAM" id="SSF51726">
    <property type="entry name" value="UROD/MetE-like"/>
    <property type="match status" value="1"/>
</dbReference>
<keyword evidence="3" id="KW-1185">Reference proteome</keyword>
<evidence type="ECO:0000259" key="1">
    <source>
        <dbReference type="Pfam" id="PF01208"/>
    </source>
</evidence>
<dbReference type="RefSeq" id="WP_103079885.1">
    <property type="nucleotide sequence ID" value="NZ_CP021850.1"/>
</dbReference>
<dbReference type="EMBL" id="NIOJ01000002">
    <property type="protein sequence ID" value="PNU01306.1"/>
    <property type="molecule type" value="Genomic_DNA"/>
</dbReference>
<feature type="domain" description="Uroporphyrinogen decarboxylase (URO-D)" evidence="1">
    <location>
        <begin position="155"/>
        <end position="364"/>
    </location>
</feature>
<reference evidence="2 3" key="1">
    <citation type="submission" date="2017-06" db="EMBL/GenBank/DDBJ databases">
        <title>Investigating the central metabolism of Clostridium thermosuccinogenes.</title>
        <authorList>
            <person name="Koendjbiharie J.G."/>
            <person name="van Kranenburg R."/>
        </authorList>
    </citation>
    <scope>NUCLEOTIDE SEQUENCE [LARGE SCALE GENOMIC DNA]</scope>
    <source>
        <strain evidence="2 3">DSM 5806</strain>
    </source>
</reference>
<dbReference type="OrthoDB" id="9815759at2"/>
<name>A0A2K2FM52_9CLOT</name>
<evidence type="ECO:0000313" key="3">
    <source>
        <dbReference type="Proteomes" id="UP000236151"/>
    </source>
</evidence>
<organism evidence="2 3">
    <name type="scientific">Clostridium thermosuccinogenes</name>
    <dbReference type="NCBI Taxonomy" id="84032"/>
    <lineage>
        <taxon>Bacteria</taxon>
        <taxon>Bacillati</taxon>
        <taxon>Bacillota</taxon>
        <taxon>Clostridia</taxon>
        <taxon>Eubacteriales</taxon>
        <taxon>Clostridiaceae</taxon>
        <taxon>Clostridium</taxon>
    </lineage>
</organism>
<dbReference type="InterPro" id="IPR052024">
    <property type="entry name" value="Methanogen_methyltrans"/>
</dbReference>
<dbReference type="KEGG" id="cthd:CDO33_04575"/>
<dbReference type="InterPro" id="IPR000257">
    <property type="entry name" value="Uroporphyrinogen_deCOase"/>
</dbReference>